<evidence type="ECO:0000256" key="1">
    <source>
        <dbReference type="RuleBase" id="RU363044"/>
    </source>
</evidence>
<dbReference type="GO" id="GO:0043139">
    <property type="term" value="F:5'-3' DNA helicase activity"/>
    <property type="evidence" value="ECO:0007669"/>
    <property type="project" value="UniProtKB-EC"/>
</dbReference>
<keyword evidence="1" id="KW-0378">Hydrolase</keyword>
<proteinExistence type="inferred from homology"/>
<dbReference type="EMBL" id="JAIZAY010000001">
    <property type="protein sequence ID" value="KAJ8048973.1"/>
    <property type="molecule type" value="Genomic_DNA"/>
</dbReference>
<dbReference type="GO" id="GO:0005524">
    <property type="term" value="F:ATP binding"/>
    <property type="evidence" value="ECO:0007669"/>
    <property type="project" value="UniProtKB-KW"/>
</dbReference>
<keyword evidence="1" id="KW-0067">ATP-binding</keyword>
<feature type="compositionally biased region" description="Polar residues" evidence="2">
    <location>
        <begin position="494"/>
        <end position="522"/>
    </location>
</feature>
<evidence type="ECO:0000313" key="4">
    <source>
        <dbReference type="EMBL" id="KAJ8048973.1"/>
    </source>
</evidence>
<gene>
    <name evidence="4" type="ORF">HOLleu_01501</name>
</gene>
<evidence type="ECO:0000259" key="3">
    <source>
        <dbReference type="PROSITE" id="PS00028"/>
    </source>
</evidence>
<name>A0A9Q1HKZ5_HOLLE</name>
<dbReference type="SUPFAM" id="SSF52540">
    <property type="entry name" value="P-loop containing nucleoside triphosphate hydrolases"/>
    <property type="match status" value="2"/>
</dbReference>
<dbReference type="InterPro" id="IPR013087">
    <property type="entry name" value="Znf_C2H2_type"/>
</dbReference>
<comment type="caution">
    <text evidence="4">The sequence shown here is derived from an EMBL/GenBank/DDBJ whole genome shotgun (WGS) entry which is preliminary data.</text>
</comment>
<keyword evidence="1" id="KW-0227">DNA damage</keyword>
<comment type="catalytic activity">
    <reaction evidence="1">
        <text>ATP + H2O = ADP + phosphate + H(+)</text>
        <dbReference type="Rhea" id="RHEA:13065"/>
        <dbReference type="ChEBI" id="CHEBI:15377"/>
        <dbReference type="ChEBI" id="CHEBI:15378"/>
        <dbReference type="ChEBI" id="CHEBI:30616"/>
        <dbReference type="ChEBI" id="CHEBI:43474"/>
        <dbReference type="ChEBI" id="CHEBI:456216"/>
        <dbReference type="EC" id="5.6.2.3"/>
    </reaction>
</comment>
<feature type="domain" description="C2H2-type" evidence="3">
    <location>
        <begin position="291"/>
        <end position="311"/>
    </location>
</feature>
<dbReference type="GO" id="GO:0000723">
    <property type="term" value="P:telomere maintenance"/>
    <property type="evidence" value="ECO:0007669"/>
    <property type="project" value="InterPro"/>
</dbReference>
<dbReference type="Pfam" id="PF05970">
    <property type="entry name" value="PIF1"/>
    <property type="match status" value="1"/>
</dbReference>
<dbReference type="InterPro" id="IPR025476">
    <property type="entry name" value="Helitron_helicase-like"/>
</dbReference>
<organism evidence="4 5">
    <name type="scientific">Holothuria leucospilota</name>
    <name type="common">Black long sea cucumber</name>
    <name type="synonym">Mertensiothuria leucospilota</name>
    <dbReference type="NCBI Taxonomy" id="206669"/>
    <lineage>
        <taxon>Eukaryota</taxon>
        <taxon>Metazoa</taxon>
        <taxon>Echinodermata</taxon>
        <taxon>Eleutherozoa</taxon>
        <taxon>Echinozoa</taxon>
        <taxon>Holothuroidea</taxon>
        <taxon>Aspidochirotacea</taxon>
        <taxon>Aspidochirotida</taxon>
        <taxon>Holothuriidae</taxon>
        <taxon>Holothuria</taxon>
    </lineage>
</organism>
<keyword evidence="1 4" id="KW-0347">Helicase</keyword>
<keyword evidence="1" id="KW-0234">DNA repair</keyword>
<dbReference type="InterPro" id="IPR046700">
    <property type="entry name" value="DUF6570"/>
</dbReference>
<dbReference type="Pfam" id="PF14214">
    <property type="entry name" value="Helitron_like_N"/>
    <property type="match status" value="1"/>
</dbReference>
<dbReference type="InterPro" id="IPR027417">
    <property type="entry name" value="P-loop_NTPase"/>
</dbReference>
<keyword evidence="1" id="KW-0547">Nucleotide-binding</keyword>
<dbReference type="SUPFAM" id="SSF50249">
    <property type="entry name" value="Nucleic acid-binding proteins"/>
    <property type="match status" value="1"/>
</dbReference>
<dbReference type="Gene3D" id="2.40.50.140">
    <property type="entry name" value="Nucleic acid-binding proteins"/>
    <property type="match status" value="2"/>
</dbReference>
<sequence>MDILSKMYYTFSGNYLCARAARQYEGTVQTDAHISHRACEQLQLIHALALTACDSHLCICITDKTMAINYDTQLKTFQLFIPQLVLPNPHCGNLVSDFFMSFKNIYDLCRYIKEETIAATECKFSLIPLKINCITKAVYANAPTKDKWQFVGNLSKAAVIANTHNSQKLPVSAPTLQNQQSILNFSQNVPSHQEHYNHQVETHPNTNNYPLLTVQQNDHSPSLVVSAELTSTADTVHSETSSTAPPLANFPTPPTTCGVISPRQYHKECNAITSMLHQFKKLCTEKPIYPCCICGRLLFRNQVQKFHPTKHDPEFLSILIPNEDNTSTSTDMICHCCKQNLVKEKVPCQALMNNMKPKELPPELSQLNCLERHLLVPVIPFMKIVPLPKGAQKGIYGPIVCVLSNVTSTAEKLPRQIGDATLIKVKLKRKLEYKGHHLYQEIEPHRMRAALSYLKSINPHYQNIHVQEDNFEINTSHDTNGSTDAEEELLVKGSTLSSPDVSTGTTETITSHGHQQLDSNATTDTNISSDELNVASGTSNISQVHCQTDSTSICSNTNTYISKINETPIPSNLVHFETKHVGLHHAQQVPQLHPYHVDNQNNDVRTEAETHHSHSNVSQTSAPLYTCLQPTDLTQVVTEEINDRVLCVAPGEGQLLVSIFDTEGKAFATLFPDGKNTLNEERSVKISPKRYFNARLLSYDTRFAQNAEYIFFAQFTTELHEMLSSISIAMRKGSKRTSTGQIVTSSMLQNKESLRQILSKDDGYYFMKKIRGTPAYWECTMRDLFAMVRQLGIPTWFCSFSAADRRWREIDEAILQQQGKPVPDHIDWDTHCQIIASNPVTAARMFDHRVQAFINQVILSPAHPIGHVIDYFYRVEFQQRGWPHIHCLFWVKDAPLYGQSPTHEIEEFIDLYISCKMPSQATQPQLYEIVQNVQVHSKNHSRSCKKGHKTCRFHFPRLPSQRTFISTPESHSDGVDEPMPGFSTAVKKLWDSVHLDTHVSQTIDEAFKNAGITQQQLEYCVRTKTQKEAVFLQRQPSDIWVNNYNPTLLQAWNANMDIQFVLDAYSCIMYIVSYISKAEREMGDLLRATQQEAREGNLKPMEELKKLGSVYLHHREISVMEAVYRITGMHMKQCSRQVVFIPTDTDCQRLSIPLHVLRNKHEDTEEIWMSNLVDKYLERPKELTNVCLATFASEYRYLGQQTTCKNALSLGNSLGMVTKRTKKPAIIRYPKVRIQKDREKYYSNILRLYLPTTEKEFTPATYTTFENYFLHGSYNGTPVRDIVATNMKHFEPLALELETLWETLQANPNQEDSWADLAPQTEMERIEDKDELLAYTEQYSPPQCTSTIMELQSTLPANNTSLSFTIEQLQVSSTQAEVTSMLRTLNNEQRQVFNYMHKWAKNRILDKDTDPPHIFLTGGAGTGKSQVIKCITHELRKCFSKIAESPDDITVLLLAYTGTAAFNIHGQTIHSAFNIFKPVLPYQQLGQENLNTLQAKYRSLQLVIIDEVSMVDQNMLLYIHGRLQQIKRTADTIMFGNVGIMAVGDFFQIQPVIGKPLFQKDHGMFVDLWDAFSLWELTTVMRQKDDIPYAQLLNRLRIHKKGTNILPDDMNMLQMQLVQEIPLDIPFIAAKRIVVDTHNSNMLHSLGSKVEVVQAVDIISTSNGTLRKLKKPYSNAKSTLPAEISIAVRAKVMLTTNLDVADGLVNGVTGKITSIFHGNLPNGQPEAVCILFDNPAVGAKYRQKYPPPARIDQASIVLKPHKEIFKVKVHHVTRHQFPIKLAWALTIHKVQGMTLKEASISFHGIFQAGMAYVALSRVSSLEGIHLKDFDPNLIYCNNQMQTISDILNTSNIKPYYPPLKVILATRSEKITYKKDNVDKEMMYLGICDVTGHIKATLYDLSQIDNFANGSPIMIRNYLVRPDKTIAITSKSQIFRTGQLQVPDSILQQAVCSVRPPTPPPIPLKEVHSSPVKTITSIMGTVTQDELPRQVVVRGEPVAVRTIVMSDKEAKVKVALWRDESKTQIQTGDFLSVTNVMIKNYQGENQLSTTSRTTIKKTDMPPEDVTGQIEGYIEEENYVNLLMASDLIVKIKHALLQEALNAGENEWKQVIDALIPLEATITVHNAEAVKISFQDNPSELLE</sequence>
<dbReference type="InterPro" id="IPR003593">
    <property type="entry name" value="AAA+_ATPase"/>
</dbReference>
<protein>
    <recommendedName>
        <fullName evidence="1">ATP-dependent DNA helicase</fullName>
        <ecNumber evidence="1">5.6.2.3</ecNumber>
    </recommendedName>
</protein>
<dbReference type="InterPro" id="IPR012340">
    <property type="entry name" value="NA-bd_OB-fold"/>
</dbReference>
<evidence type="ECO:0000256" key="2">
    <source>
        <dbReference type="SAM" id="MobiDB-lite"/>
    </source>
</evidence>
<keyword evidence="1" id="KW-0233">DNA recombination</keyword>
<dbReference type="PANTHER" id="PTHR47642">
    <property type="entry name" value="ATP-DEPENDENT DNA HELICASE"/>
    <property type="match status" value="1"/>
</dbReference>
<dbReference type="GO" id="GO:0006281">
    <property type="term" value="P:DNA repair"/>
    <property type="evidence" value="ECO:0007669"/>
    <property type="project" value="UniProtKB-KW"/>
</dbReference>
<dbReference type="EC" id="5.6.2.3" evidence="1"/>
<dbReference type="InterPro" id="IPR051055">
    <property type="entry name" value="PIF1_helicase"/>
</dbReference>
<dbReference type="CDD" id="cd18809">
    <property type="entry name" value="SF1_C_RecD"/>
    <property type="match status" value="1"/>
</dbReference>
<dbReference type="InterPro" id="IPR010285">
    <property type="entry name" value="DNA_helicase_pif1-like_DEAD"/>
</dbReference>
<comment type="similarity">
    <text evidence="1">Belongs to the helicase family.</text>
</comment>
<dbReference type="GO" id="GO:0016787">
    <property type="term" value="F:hydrolase activity"/>
    <property type="evidence" value="ECO:0007669"/>
    <property type="project" value="UniProtKB-KW"/>
</dbReference>
<dbReference type="OrthoDB" id="4917215at2759"/>
<feature type="region of interest" description="Disordered" evidence="2">
    <location>
        <begin position="493"/>
        <end position="522"/>
    </location>
</feature>
<evidence type="ECO:0000313" key="5">
    <source>
        <dbReference type="Proteomes" id="UP001152320"/>
    </source>
</evidence>
<dbReference type="SMART" id="SM00382">
    <property type="entry name" value="AAA"/>
    <property type="match status" value="1"/>
</dbReference>
<accession>A0A9Q1HKZ5</accession>
<dbReference type="PANTHER" id="PTHR47642:SF5">
    <property type="entry name" value="ATP-DEPENDENT DNA HELICASE"/>
    <property type="match status" value="1"/>
</dbReference>
<comment type="cofactor">
    <cofactor evidence="1">
        <name>Mg(2+)</name>
        <dbReference type="ChEBI" id="CHEBI:18420"/>
    </cofactor>
</comment>
<keyword evidence="5" id="KW-1185">Reference proteome</keyword>
<reference evidence="4" key="1">
    <citation type="submission" date="2021-10" db="EMBL/GenBank/DDBJ databases">
        <title>Tropical sea cucumber genome reveals ecological adaptation and Cuvierian tubules defense mechanism.</title>
        <authorList>
            <person name="Chen T."/>
        </authorList>
    </citation>
    <scope>NUCLEOTIDE SEQUENCE</scope>
    <source>
        <strain evidence="4">Nanhai2018</strain>
        <tissue evidence="4">Muscle</tissue>
    </source>
</reference>
<dbReference type="Gene3D" id="3.40.50.300">
    <property type="entry name" value="P-loop containing nucleotide triphosphate hydrolases"/>
    <property type="match status" value="1"/>
</dbReference>
<dbReference type="GO" id="GO:0006310">
    <property type="term" value="P:DNA recombination"/>
    <property type="evidence" value="ECO:0007669"/>
    <property type="project" value="UniProtKB-KW"/>
</dbReference>
<dbReference type="Proteomes" id="UP001152320">
    <property type="component" value="Chromosome 1"/>
</dbReference>
<dbReference type="PROSITE" id="PS00028">
    <property type="entry name" value="ZINC_FINGER_C2H2_1"/>
    <property type="match status" value="1"/>
</dbReference>
<dbReference type="Pfam" id="PF20209">
    <property type="entry name" value="DUF6570"/>
    <property type="match status" value="1"/>
</dbReference>